<name>A0A075WKC2_ARCFL</name>
<dbReference type="EMBL" id="CP006577">
    <property type="protein sequence ID" value="AIG98018.1"/>
    <property type="molecule type" value="Genomic_DNA"/>
</dbReference>
<dbReference type="PANTHER" id="PTHR42718">
    <property type="entry name" value="MAJOR FACILITATOR SUPERFAMILY MULTIDRUG TRANSPORTER MFSC"/>
    <property type="match status" value="1"/>
</dbReference>
<keyword evidence="3 6" id="KW-0812">Transmembrane</keyword>
<evidence type="ECO:0000259" key="7">
    <source>
        <dbReference type="PROSITE" id="PS50850"/>
    </source>
</evidence>
<dbReference type="SUPFAM" id="SSF103473">
    <property type="entry name" value="MFS general substrate transporter"/>
    <property type="match status" value="1"/>
</dbReference>
<feature type="transmembrane region" description="Helical" evidence="6">
    <location>
        <begin position="253"/>
        <end position="278"/>
    </location>
</feature>
<dbReference type="PRINTS" id="PR01036">
    <property type="entry name" value="TCRTETB"/>
</dbReference>
<dbReference type="Gene3D" id="1.20.1720.10">
    <property type="entry name" value="Multidrug resistance protein D"/>
    <property type="match status" value="1"/>
</dbReference>
<dbReference type="InterPro" id="IPR020846">
    <property type="entry name" value="MFS_dom"/>
</dbReference>
<comment type="subcellular location">
    <subcellularLocation>
        <location evidence="1">Membrane</location>
        <topology evidence="1">Multi-pass membrane protein</topology>
    </subcellularLocation>
</comment>
<dbReference type="Gene3D" id="1.20.1250.20">
    <property type="entry name" value="MFS general substrate transporter like domains"/>
    <property type="match status" value="1"/>
</dbReference>
<feature type="transmembrane region" description="Helical" evidence="6">
    <location>
        <begin position="216"/>
        <end position="233"/>
    </location>
</feature>
<sequence length="451" mass="47920">MQLEKAALLTSGVASFLTPFMGSSTNIALPAIGKEFQIDAITLGWIATAYLLAAGMFSVPFGRIADIAGRKKVFVVGLLVFSLGSILSAIPPNAEMLIAFRVLQGVGGAMIFATSVAILTSVFPPQERGKAIGINTGAVYTGLSLGPIGGGFLTQNLGWRSLFIANGALGFFALIVASVYLRGEWADARGEKFDLAGSAIYAAMLFFLIYGFSEFSVAFIVLGAILALIFVVYENRQEHPVFAVRLLLSNLTFSLSSLAALLNYAATFAVGFLMSLYLQYVKGFDAQTAGLILVSQPVVMAIFAPIAGWISDRIEPRVVASTGMAVTTLSLILFAGINGETALSNIITYLMLLGFGIALFSSPNTNAIMSSVERKFFGIASATVATMRLVGQTLSMALVMLVFSMVIGRVEITPEYFGRFIESSRIAFSIFAALCFVGIFASLGRGKIKRG</sequence>
<organism evidence="8 9">
    <name type="scientific">Archaeoglobus fulgidus DSM 8774</name>
    <dbReference type="NCBI Taxonomy" id="1344584"/>
    <lineage>
        <taxon>Archaea</taxon>
        <taxon>Methanobacteriati</taxon>
        <taxon>Methanobacteriota</taxon>
        <taxon>Archaeoglobi</taxon>
        <taxon>Archaeoglobales</taxon>
        <taxon>Archaeoglobaceae</taxon>
        <taxon>Archaeoglobus</taxon>
    </lineage>
</organism>
<evidence type="ECO:0000256" key="2">
    <source>
        <dbReference type="ARBA" id="ARBA00022448"/>
    </source>
</evidence>
<feature type="transmembrane region" description="Helical" evidence="6">
    <location>
        <begin position="96"/>
        <end position="119"/>
    </location>
</feature>
<dbReference type="GO" id="GO:0016020">
    <property type="term" value="C:membrane"/>
    <property type="evidence" value="ECO:0007669"/>
    <property type="project" value="UniProtKB-SubCell"/>
</dbReference>
<feature type="transmembrane region" description="Helical" evidence="6">
    <location>
        <begin position="343"/>
        <end position="364"/>
    </location>
</feature>
<keyword evidence="4 6" id="KW-1133">Transmembrane helix</keyword>
<feature type="transmembrane region" description="Helical" evidence="6">
    <location>
        <begin position="318"/>
        <end position="337"/>
    </location>
</feature>
<feature type="transmembrane region" description="Helical" evidence="6">
    <location>
        <begin position="73"/>
        <end position="90"/>
    </location>
</feature>
<evidence type="ECO:0000256" key="6">
    <source>
        <dbReference type="SAM" id="Phobius"/>
    </source>
</evidence>
<dbReference type="HOGENOM" id="CLU_000960_28_3_2"/>
<evidence type="ECO:0000313" key="8">
    <source>
        <dbReference type="EMBL" id="AIG98018.1"/>
    </source>
</evidence>
<keyword evidence="5 6" id="KW-0472">Membrane</keyword>
<feature type="transmembrane region" description="Helical" evidence="6">
    <location>
        <begin position="193"/>
        <end position="210"/>
    </location>
</feature>
<dbReference type="Proteomes" id="UP000028501">
    <property type="component" value="Chromosome"/>
</dbReference>
<feature type="transmembrane region" description="Helical" evidence="6">
    <location>
        <begin position="40"/>
        <end position="61"/>
    </location>
</feature>
<feature type="domain" description="Major facilitator superfamily (MFS) profile" evidence="7">
    <location>
        <begin position="7"/>
        <end position="450"/>
    </location>
</feature>
<evidence type="ECO:0000256" key="5">
    <source>
        <dbReference type="ARBA" id="ARBA00023136"/>
    </source>
</evidence>
<dbReference type="Pfam" id="PF07690">
    <property type="entry name" value="MFS_1"/>
    <property type="match status" value="2"/>
</dbReference>
<dbReference type="PROSITE" id="PS50850">
    <property type="entry name" value="MFS"/>
    <property type="match status" value="1"/>
</dbReference>
<dbReference type="KEGG" id="afg:AFULGI_00012430"/>
<gene>
    <name evidence="8" type="ORF">AFULGI_00012430</name>
</gene>
<dbReference type="RefSeq" id="WP_048095556.1">
    <property type="nucleotide sequence ID" value="NZ_CP006577.1"/>
</dbReference>
<evidence type="ECO:0000256" key="3">
    <source>
        <dbReference type="ARBA" id="ARBA00022692"/>
    </source>
</evidence>
<feature type="transmembrane region" description="Helical" evidence="6">
    <location>
        <begin position="131"/>
        <end position="153"/>
    </location>
</feature>
<reference evidence="8 9" key="1">
    <citation type="submission" date="2013-07" db="EMBL/GenBank/DDBJ databases">
        <title>Genome of Archaeoglobus fulgidus.</title>
        <authorList>
            <person name="Fiebig A."/>
            <person name="Birkeland N.-K."/>
        </authorList>
    </citation>
    <scope>NUCLEOTIDE SEQUENCE [LARGE SCALE GENOMIC DNA]</scope>
    <source>
        <strain evidence="8 9">DSM 8774</strain>
    </source>
</reference>
<feature type="transmembrane region" description="Helical" evidence="6">
    <location>
        <begin position="290"/>
        <end position="311"/>
    </location>
</feature>
<dbReference type="PANTHER" id="PTHR42718:SF9">
    <property type="entry name" value="MAJOR FACILITATOR SUPERFAMILY MULTIDRUG TRANSPORTER MFSC"/>
    <property type="match status" value="1"/>
</dbReference>
<protein>
    <submittedName>
        <fullName evidence="8">Arabinose efflux permease</fullName>
    </submittedName>
</protein>
<feature type="transmembrane region" description="Helical" evidence="6">
    <location>
        <begin position="376"/>
        <end position="406"/>
    </location>
</feature>
<feature type="transmembrane region" description="Helical" evidence="6">
    <location>
        <begin position="426"/>
        <end position="444"/>
    </location>
</feature>
<feature type="transmembrane region" description="Helical" evidence="6">
    <location>
        <begin position="159"/>
        <end position="181"/>
    </location>
</feature>
<dbReference type="InterPro" id="IPR011701">
    <property type="entry name" value="MFS"/>
</dbReference>
<proteinExistence type="predicted"/>
<dbReference type="GeneID" id="24794750"/>
<evidence type="ECO:0000256" key="1">
    <source>
        <dbReference type="ARBA" id="ARBA00004141"/>
    </source>
</evidence>
<dbReference type="GO" id="GO:0022857">
    <property type="term" value="F:transmembrane transporter activity"/>
    <property type="evidence" value="ECO:0007669"/>
    <property type="project" value="InterPro"/>
</dbReference>
<evidence type="ECO:0000256" key="4">
    <source>
        <dbReference type="ARBA" id="ARBA00022989"/>
    </source>
</evidence>
<keyword evidence="2" id="KW-0813">Transport</keyword>
<accession>A0A075WKC2</accession>
<dbReference type="InterPro" id="IPR036259">
    <property type="entry name" value="MFS_trans_sf"/>
</dbReference>
<dbReference type="CDD" id="cd17321">
    <property type="entry name" value="MFS_MMR_MDR_like"/>
    <property type="match status" value="1"/>
</dbReference>
<dbReference type="FunFam" id="1.20.1250.20:FF:000503">
    <property type="entry name" value="Drug resistance transporter, EmrB/QacA subfamily"/>
    <property type="match status" value="1"/>
</dbReference>
<dbReference type="AlphaFoldDB" id="A0A075WKC2"/>
<evidence type="ECO:0000313" key="9">
    <source>
        <dbReference type="Proteomes" id="UP000028501"/>
    </source>
</evidence>